<organism evidence="4 5">
    <name type="scientific">Tepidibacter formicigenes DSM 15518</name>
    <dbReference type="NCBI Taxonomy" id="1123349"/>
    <lineage>
        <taxon>Bacteria</taxon>
        <taxon>Bacillati</taxon>
        <taxon>Bacillota</taxon>
        <taxon>Clostridia</taxon>
        <taxon>Peptostreptococcales</taxon>
        <taxon>Peptostreptococcaceae</taxon>
        <taxon>Tepidibacter</taxon>
    </lineage>
</organism>
<dbReference type="GO" id="GO:0008745">
    <property type="term" value="F:N-acetylmuramoyl-L-alanine amidase activity"/>
    <property type="evidence" value="ECO:0007669"/>
    <property type="project" value="InterPro"/>
</dbReference>
<dbReference type="InterPro" id="IPR002502">
    <property type="entry name" value="Amidase_domain"/>
</dbReference>
<dbReference type="Pfam" id="PF01510">
    <property type="entry name" value="Amidase_2"/>
    <property type="match status" value="1"/>
</dbReference>
<evidence type="ECO:0000313" key="5">
    <source>
        <dbReference type="Proteomes" id="UP000242497"/>
    </source>
</evidence>
<comment type="similarity">
    <text evidence="1">Belongs to the N-acetylmuramoyl-L-alanine amidase 2 family.</text>
</comment>
<dbReference type="PANTHER" id="PTHR11022">
    <property type="entry name" value="PEPTIDOGLYCAN RECOGNITION PROTEIN"/>
    <property type="match status" value="1"/>
</dbReference>
<name>A0A1M6TXL4_9FIRM</name>
<sequence length="147" mass="17216">MNIIETNLDFKKLHYTNELTAIILHHAAHSTCNVYDIHKWHKRDKGWSGIGYHFFITKDGKIYRGRPEKAVGAHCLNHNAYSIGICVQGDYMKESMLIEHEKVVMELCRYLCDKYKIETIKGHKELNPTSCPGENYPLERIKEEVFY</sequence>
<gene>
    <name evidence="4" type="ORF">SAMN02744037_02697</name>
</gene>
<dbReference type="STRING" id="1123349.SAMN02744037_02697"/>
<evidence type="ECO:0000256" key="1">
    <source>
        <dbReference type="ARBA" id="ARBA00007553"/>
    </source>
</evidence>
<evidence type="ECO:0000259" key="3">
    <source>
        <dbReference type="SMART" id="SM00701"/>
    </source>
</evidence>
<dbReference type="SMART" id="SM00701">
    <property type="entry name" value="PGRP"/>
    <property type="match status" value="1"/>
</dbReference>
<dbReference type="InterPro" id="IPR036505">
    <property type="entry name" value="Amidase/PGRP_sf"/>
</dbReference>
<keyword evidence="5" id="KW-1185">Reference proteome</keyword>
<proteinExistence type="inferred from homology"/>
<dbReference type="AlphaFoldDB" id="A0A1M6TXL4"/>
<dbReference type="InterPro" id="IPR006619">
    <property type="entry name" value="PGRP_domain_met/bac"/>
</dbReference>
<dbReference type="SUPFAM" id="SSF55846">
    <property type="entry name" value="N-acetylmuramoyl-L-alanine amidase-like"/>
    <property type="match status" value="1"/>
</dbReference>
<dbReference type="SMART" id="SM00644">
    <property type="entry name" value="Ami_2"/>
    <property type="match status" value="1"/>
</dbReference>
<accession>A0A1M6TXL4</accession>
<dbReference type="EMBL" id="FRAE01000110">
    <property type="protein sequence ID" value="SHK61633.1"/>
    <property type="molecule type" value="Genomic_DNA"/>
</dbReference>
<dbReference type="GO" id="GO:0008270">
    <property type="term" value="F:zinc ion binding"/>
    <property type="evidence" value="ECO:0007669"/>
    <property type="project" value="InterPro"/>
</dbReference>
<dbReference type="GO" id="GO:0009253">
    <property type="term" value="P:peptidoglycan catabolic process"/>
    <property type="evidence" value="ECO:0007669"/>
    <property type="project" value="InterPro"/>
</dbReference>
<feature type="domain" description="Peptidoglycan recognition protein family" evidence="3">
    <location>
        <begin position="2"/>
        <end position="124"/>
    </location>
</feature>
<evidence type="ECO:0000313" key="4">
    <source>
        <dbReference type="EMBL" id="SHK61633.1"/>
    </source>
</evidence>
<dbReference type="InterPro" id="IPR015510">
    <property type="entry name" value="PGRP"/>
</dbReference>
<dbReference type="RefSeq" id="WP_072890887.1">
    <property type="nucleotide sequence ID" value="NZ_FRAE01000110.1"/>
</dbReference>
<feature type="domain" description="N-acetylmuramoyl-L-alanine amidase" evidence="2">
    <location>
        <begin position="8"/>
        <end position="133"/>
    </location>
</feature>
<dbReference type="Gene3D" id="3.40.80.10">
    <property type="entry name" value="Peptidoglycan recognition protein-like"/>
    <property type="match status" value="1"/>
</dbReference>
<dbReference type="CDD" id="cd06583">
    <property type="entry name" value="PGRP"/>
    <property type="match status" value="1"/>
</dbReference>
<evidence type="ECO:0000259" key="2">
    <source>
        <dbReference type="SMART" id="SM00644"/>
    </source>
</evidence>
<dbReference type="OrthoDB" id="9811296at2"/>
<protein>
    <submittedName>
        <fullName evidence="4">N-acetylmuramoyl-L-alanine amidase</fullName>
    </submittedName>
</protein>
<dbReference type="PANTHER" id="PTHR11022:SF41">
    <property type="entry name" value="PEPTIDOGLYCAN-RECOGNITION PROTEIN LC-RELATED"/>
    <property type="match status" value="1"/>
</dbReference>
<dbReference type="Proteomes" id="UP000242497">
    <property type="component" value="Unassembled WGS sequence"/>
</dbReference>
<reference evidence="5" key="1">
    <citation type="submission" date="2016-11" db="EMBL/GenBank/DDBJ databases">
        <authorList>
            <person name="Varghese N."/>
            <person name="Submissions S."/>
        </authorList>
    </citation>
    <scope>NUCLEOTIDE SEQUENCE [LARGE SCALE GENOMIC DNA]</scope>
    <source>
        <strain evidence="5">DSM 15518</strain>
    </source>
</reference>